<evidence type="ECO:0008006" key="9">
    <source>
        <dbReference type="Google" id="ProtNLM"/>
    </source>
</evidence>
<keyword evidence="4 6" id="KW-1133">Transmembrane helix</keyword>
<dbReference type="AlphaFoldDB" id="A0AAD8Z5W2"/>
<comment type="subcellular location">
    <subcellularLocation>
        <location evidence="1">Membrane</location>
        <topology evidence="1">Multi-pass membrane protein</topology>
    </subcellularLocation>
</comment>
<dbReference type="GO" id="GO:0016020">
    <property type="term" value="C:membrane"/>
    <property type="evidence" value="ECO:0007669"/>
    <property type="project" value="UniProtKB-SubCell"/>
</dbReference>
<feature type="transmembrane region" description="Helical" evidence="6">
    <location>
        <begin position="109"/>
        <end position="130"/>
    </location>
</feature>
<feature type="transmembrane region" description="Helical" evidence="6">
    <location>
        <begin position="169"/>
        <end position="191"/>
    </location>
</feature>
<gene>
    <name evidence="7" type="ORF">P4O66_013881</name>
</gene>
<comment type="similarity">
    <text evidence="2">Belongs to the MS4A family.</text>
</comment>
<evidence type="ECO:0000256" key="2">
    <source>
        <dbReference type="ARBA" id="ARBA00009565"/>
    </source>
</evidence>
<evidence type="ECO:0000313" key="7">
    <source>
        <dbReference type="EMBL" id="KAK1791903.1"/>
    </source>
</evidence>
<feature type="transmembrane region" description="Helical" evidence="6">
    <location>
        <begin position="136"/>
        <end position="157"/>
    </location>
</feature>
<evidence type="ECO:0000256" key="5">
    <source>
        <dbReference type="ARBA" id="ARBA00023136"/>
    </source>
</evidence>
<organism evidence="7 8">
    <name type="scientific">Electrophorus voltai</name>
    <dbReference type="NCBI Taxonomy" id="2609070"/>
    <lineage>
        <taxon>Eukaryota</taxon>
        <taxon>Metazoa</taxon>
        <taxon>Chordata</taxon>
        <taxon>Craniata</taxon>
        <taxon>Vertebrata</taxon>
        <taxon>Euteleostomi</taxon>
        <taxon>Actinopterygii</taxon>
        <taxon>Neopterygii</taxon>
        <taxon>Teleostei</taxon>
        <taxon>Ostariophysi</taxon>
        <taxon>Gymnotiformes</taxon>
        <taxon>Gymnotoidei</taxon>
        <taxon>Gymnotidae</taxon>
        <taxon>Electrophorus</taxon>
    </lineage>
</organism>
<dbReference type="InterPro" id="IPR007237">
    <property type="entry name" value="CD20-like"/>
</dbReference>
<reference evidence="7" key="1">
    <citation type="submission" date="2023-03" db="EMBL/GenBank/DDBJ databases">
        <title>Electrophorus voltai genome.</title>
        <authorList>
            <person name="Bian C."/>
        </authorList>
    </citation>
    <scope>NUCLEOTIDE SEQUENCE</scope>
    <source>
        <strain evidence="7">CB-2022</strain>
        <tissue evidence="7">Muscle</tissue>
    </source>
</reference>
<keyword evidence="5 6" id="KW-0472">Membrane</keyword>
<evidence type="ECO:0000256" key="4">
    <source>
        <dbReference type="ARBA" id="ARBA00022989"/>
    </source>
</evidence>
<feature type="transmembrane region" description="Helical" evidence="6">
    <location>
        <begin position="224"/>
        <end position="245"/>
    </location>
</feature>
<name>A0AAD8Z5W2_9TELE</name>
<sequence length="258" mass="28889">GRISHTEKKRAGRGLHVLIKPRVHFTDIGVIVVESFKEFKVLNIFYTDVQLPAKTDSSFQRIFSLRPERMAVTVSSDLSVTVSADQNVEKLIDKREALKESLKKGESKAVGVSQVMLGFLIISYSVPLLSADFTEVLMFGVPWWSGLIFVIAGAFTLVMEKCNTIEMVFASLVVTVLATVISVIALIIYIIDMMNNPETKCKLDSTQTCDHRHYATMFNLGIKSILVCLYTVATSISSAFSIILYKERERFNNYSLVL</sequence>
<dbReference type="InterPro" id="IPR030417">
    <property type="entry name" value="MS4A"/>
</dbReference>
<evidence type="ECO:0000313" key="8">
    <source>
        <dbReference type="Proteomes" id="UP001239994"/>
    </source>
</evidence>
<keyword evidence="8" id="KW-1185">Reference proteome</keyword>
<evidence type="ECO:0000256" key="6">
    <source>
        <dbReference type="SAM" id="Phobius"/>
    </source>
</evidence>
<keyword evidence="3 6" id="KW-0812">Transmembrane</keyword>
<proteinExistence type="inferred from homology"/>
<comment type="caution">
    <text evidence="7">The sequence shown here is derived from an EMBL/GenBank/DDBJ whole genome shotgun (WGS) entry which is preliminary data.</text>
</comment>
<evidence type="ECO:0000256" key="3">
    <source>
        <dbReference type="ARBA" id="ARBA00022692"/>
    </source>
</evidence>
<accession>A0AAD8Z5W2</accession>
<dbReference type="PANTHER" id="PTHR23320:SF129">
    <property type="entry name" value="MEMBRANE-SPANNING 4-DOMAINS SUBFAMILY A MEMBER 15"/>
    <property type="match status" value="1"/>
</dbReference>
<feature type="non-terminal residue" evidence="7">
    <location>
        <position position="258"/>
    </location>
</feature>
<dbReference type="EMBL" id="JAROKS010000020">
    <property type="protein sequence ID" value="KAK1791903.1"/>
    <property type="molecule type" value="Genomic_DNA"/>
</dbReference>
<dbReference type="Pfam" id="PF04103">
    <property type="entry name" value="CD20"/>
    <property type="match status" value="1"/>
</dbReference>
<dbReference type="PANTHER" id="PTHR23320">
    <property type="entry name" value="MEMBRANE-SPANNING 4-DOMAINS SUBFAMILY A MS4A -RELATED"/>
    <property type="match status" value="1"/>
</dbReference>
<protein>
    <recommendedName>
        <fullName evidence="9">Transmembrane protein 176</fullName>
    </recommendedName>
</protein>
<dbReference type="Proteomes" id="UP001239994">
    <property type="component" value="Unassembled WGS sequence"/>
</dbReference>
<evidence type="ECO:0000256" key="1">
    <source>
        <dbReference type="ARBA" id="ARBA00004141"/>
    </source>
</evidence>